<comment type="subcellular location">
    <subcellularLocation>
        <location evidence="1">Membrane</location>
        <topology evidence="1">Multi-pass membrane protein</topology>
    </subcellularLocation>
</comment>
<dbReference type="InterPro" id="IPR043203">
    <property type="entry name" value="VGCC_Ca_Na"/>
</dbReference>
<comment type="caution">
    <text evidence="7">The sequence shown here is derived from an EMBL/GenBank/DDBJ whole genome shotgun (WGS) entry which is preliminary data.</text>
</comment>
<dbReference type="Gene3D" id="1.20.120.350">
    <property type="entry name" value="Voltage-gated potassium channels. Chain C"/>
    <property type="match status" value="1"/>
</dbReference>
<evidence type="ECO:0000256" key="3">
    <source>
        <dbReference type="ARBA" id="ARBA00022989"/>
    </source>
</evidence>
<organism evidence="7 8">
    <name type="scientific">Prorocentrum cordatum</name>
    <dbReference type="NCBI Taxonomy" id="2364126"/>
    <lineage>
        <taxon>Eukaryota</taxon>
        <taxon>Sar</taxon>
        <taxon>Alveolata</taxon>
        <taxon>Dinophyceae</taxon>
        <taxon>Prorocentrales</taxon>
        <taxon>Prorocentraceae</taxon>
        <taxon>Prorocentrum</taxon>
    </lineage>
</organism>
<keyword evidence="3 5" id="KW-1133">Transmembrane helix</keyword>
<dbReference type="Gene3D" id="1.10.287.70">
    <property type="match status" value="1"/>
</dbReference>
<name>A0ABN9SI08_9DINO</name>
<evidence type="ECO:0000256" key="2">
    <source>
        <dbReference type="ARBA" id="ARBA00022692"/>
    </source>
</evidence>
<proteinExistence type="predicted"/>
<dbReference type="PANTHER" id="PTHR10037">
    <property type="entry name" value="VOLTAGE-GATED CATION CHANNEL CALCIUM AND SODIUM"/>
    <property type="match status" value="1"/>
</dbReference>
<dbReference type="InterPro" id="IPR005821">
    <property type="entry name" value="Ion_trans_dom"/>
</dbReference>
<sequence>MEWADELREPPRAGVLASFVDSSLFERVVQARDWEGAGISHAGDQLVRRILLNCAFMVMAANDDMANYQNPSPMLRYLADAFQLFFTMELLLKLWVHRLYFFWNQDAGFNTIDFFLVASGLVDMVVRSLGSGSLALRTVRILKIGKALRAVRVISKFRNLRAILVCIQGSVDTLMWSVLMLCVVFYMFSLIFVQQVAGLLQDLHEVGHEELSEERQLHVDYLVFCFGNVWQGMLTLAMAALGGEDWGMPYRSLEECGWIAAFFYLIYRFYAYRANKY</sequence>
<protein>
    <recommendedName>
        <fullName evidence="6">Ion transport domain-containing protein</fullName>
    </recommendedName>
</protein>
<feature type="transmembrane region" description="Helical" evidence="5">
    <location>
        <begin position="253"/>
        <end position="270"/>
    </location>
</feature>
<evidence type="ECO:0000259" key="6">
    <source>
        <dbReference type="Pfam" id="PF00520"/>
    </source>
</evidence>
<feature type="transmembrane region" description="Helical" evidence="5">
    <location>
        <begin position="160"/>
        <end position="193"/>
    </location>
</feature>
<reference evidence="7" key="1">
    <citation type="submission" date="2023-10" db="EMBL/GenBank/DDBJ databases">
        <authorList>
            <person name="Chen Y."/>
            <person name="Shah S."/>
            <person name="Dougan E. K."/>
            <person name="Thang M."/>
            <person name="Chan C."/>
        </authorList>
    </citation>
    <scope>NUCLEOTIDE SEQUENCE [LARGE SCALE GENOMIC DNA]</scope>
</reference>
<dbReference type="Pfam" id="PF00520">
    <property type="entry name" value="Ion_trans"/>
    <property type="match status" value="1"/>
</dbReference>
<dbReference type="SUPFAM" id="SSF81324">
    <property type="entry name" value="Voltage-gated potassium channels"/>
    <property type="match status" value="1"/>
</dbReference>
<feature type="non-terminal residue" evidence="7">
    <location>
        <position position="277"/>
    </location>
</feature>
<dbReference type="Proteomes" id="UP001189429">
    <property type="component" value="Unassembled WGS sequence"/>
</dbReference>
<evidence type="ECO:0000256" key="4">
    <source>
        <dbReference type="ARBA" id="ARBA00023136"/>
    </source>
</evidence>
<keyword evidence="2 5" id="KW-0812">Transmembrane</keyword>
<keyword evidence="4 5" id="KW-0472">Membrane</keyword>
<keyword evidence="8" id="KW-1185">Reference proteome</keyword>
<gene>
    <name evidence="7" type="ORF">PCOR1329_LOCUS29663</name>
</gene>
<feature type="domain" description="Ion transport" evidence="6">
    <location>
        <begin position="50"/>
        <end position="267"/>
    </location>
</feature>
<dbReference type="EMBL" id="CAUYUJ010011200">
    <property type="protein sequence ID" value="CAK0831327.1"/>
    <property type="molecule type" value="Genomic_DNA"/>
</dbReference>
<evidence type="ECO:0000313" key="8">
    <source>
        <dbReference type="Proteomes" id="UP001189429"/>
    </source>
</evidence>
<evidence type="ECO:0000313" key="7">
    <source>
        <dbReference type="EMBL" id="CAK0831327.1"/>
    </source>
</evidence>
<accession>A0ABN9SI08</accession>
<dbReference type="PANTHER" id="PTHR10037:SF62">
    <property type="entry name" value="SODIUM CHANNEL PROTEIN 60E"/>
    <property type="match status" value="1"/>
</dbReference>
<feature type="transmembrane region" description="Helical" evidence="5">
    <location>
        <begin position="221"/>
        <end position="241"/>
    </location>
</feature>
<dbReference type="InterPro" id="IPR027359">
    <property type="entry name" value="Volt_channel_dom_sf"/>
</dbReference>
<evidence type="ECO:0000256" key="5">
    <source>
        <dbReference type="SAM" id="Phobius"/>
    </source>
</evidence>
<evidence type="ECO:0000256" key="1">
    <source>
        <dbReference type="ARBA" id="ARBA00004141"/>
    </source>
</evidence>